<gene>
    <name evidence="2" type="ORF">A8M32_06215</name>
</gene>
<dbReference type="RefSeq" id="WP_069457562.1">
    <property type="nucleotide sequence ID" value="NZ_LYBW01000047.1"/>
</dbReference>
<reference evidence="3" key="1">
    <citation type="submission" date="2016-05" db="EMBL/GenBank/DDBJ databases">
        <authorList>
            <person name="Li Y."/>
        </authorList>
    </citation>
    <scope>NUCLEOTIDE SEQUENCE [LARGE SCALE GENOMIC DNA]</scope>
    <source>
        <strain evidence="3">YIC4027</strain>
    </source>
</reference>
<evidence type="ECO:0000256" key="1">
    <source>
        <dbReference type="SAM" id="MobiDB-lite"/>
    </source>
</evidence>
<feature type="region of interest" description="Disordered" evidence="1">
    <location>
        <begin position="1"/>
        <end position="33"/>
    </location>
</feature>
<protein>
    <submittedName>
        <fullName evidence="2">Uncharacterized protein</fullName>
    </submittedName>
</protein>
<evidence type="ECO:0000313" key="3">
    <source>
        <dbReference type="Proteomes" id="UP000094342"/>
    </source>
</evidence>
<accession>A0A1E3VF78</accession>
<dbReference type="OrthoDB" id="8283088at2"/>
<keyword evidence="3" id="KW-1185">Reference proteome</keyword>
<dbReference type="EMBL" id="LYBW01000047">
    <property type="protein sequence ID" value="ODR92250.1"/>
    <property type="molecule type" value="Genomic_DNA"/>
</dbReference>
<proteinExistence type="predicted"/>
<dbReference type="Proteomes" id="UP000094342">
    <property type="component" value="Unassembled WGS sequence"/>
</dbReference>
<organism evidence="2 3">
    <name type="scientific">Sinorhizobium alkalisoli</name>
    <dbReference type="NCBI Taxonomy" id="1752398"/>
    <lineage>
        <taxon>Bacteria</taxon>
        <taxon>Pseudomonadati</taxon>
        <taxon>Pseudomonadota</taxon>
        <taxon>Alphaproteobacteria</taxon>
        <taxon>Hyphomicrobiales</taxon>
        <taxon>Rhizobiaceae</taxon>
        <taxon>Sinorhizobium/Ensifer group</taxon>
        <taxon>Sinorhizobium</taxon>
    </lineage>
</organism>
<comment type="caution">
    <text evidence="2">The sequence shown here is derived from an EMBL/GenBank/DDBJ whole genome shotgun (WGS) entry which is preliminary data.</text>
</comment>
<sequence length="64" mass="7642">MSNHIETDSELHRESDTRPLEPDDLMKQRAAREATRIKRDEYLVETDLEDADERFPLPNMKEQE</sequence>
<dbReference type="AlphaFoldDB" id="A0A1E3VF78"/>
<name>A0A1E3VF78_9HYPH</name>
<dbReference type="STRING" id="1752398.A8M32_06215"/>
<evidence type="ECO:0000313" key="2">
    <source>
        <dbReference type="EMBL" id="ODR92250.1"/>
    </source>
</evidence>